<dbReference type="AlphaFoldDB" id="A0AAD5T3P5"/>
<comment type="caution">
    <text evidence="2">The sequence shown here is derived from an EMBL/GenBank/DDBJ whole genome shotgun (WGS) entry which is preliminary data.</text>
</comment>
<feature type="compositionally biased region" description="Polar residues" evidence="1">
    <location>
        <begin position="35"/>
        <end position="46"/>
    </location>
</feature>
<accession>A0AAD5T3P5</accession>
<keyword evidence="3" id="KW-1185">Reference proteome</keyword>
<name>A0AAD5T3P5_9FUNG</name>
<dbReference type="Proteomes" id="UP001211907">
    <property type="component" value="Unassembled WGS sequence"/>
</dbReference>
<protein>
    <submittedName>
        <fullName evidence="2">Uncharacterized protein</fullName>
    </submittedName>
</protein>
<evidence type="ECO:0000313" key="2">
    <source>
        <dbReference type="EMBL" id="KAJ3117125.1"/>
    </source>
</evidence>
<organism evidence="2 3">
    <name type="scientific">Physocladia obscura</name>
    <dbReference type="NCBI Taxonomy" id="109957"/>
    <lineage>
        <taxon>Eukaryota</taxon>
        <taxon>Fungi</taxon>
        <taxon>Fungi incertae sedis</taxon>
        <taxon>Chytridiomycota</taxon>
        <taxon>Chytridiomycota incertae sedis</taxon>
        <taxon>Chytridiomycetes</taxon>
        <taxon>Chytridiales</taxon>
        <taxon>Chytriomycetaceae</taxon>
        <taxon>Physocladia</taxon>
    </lineage>
</organism>
<dbReference type="EMBL" id="JADGJH010001183">
    <property type="protein sequence ID" value="KAJ3117125.1"/>
    <property type="molecule type" value="Genomic_DNA"/>
</dbReference>
<reference evidence="2" key="1">
    <citation type="submission" date="2020-05" db="EMBL/GenBank/DDBJ databases">
        <title>Phylogenomic resolution of chytrid fungi.</title>
        <authorList>
            <person name="Stajich J.E."/>
            <person name="Amses K."/>
            <person name="Simmons R."/>
            <person name="Seto K."/>
            <person name="Myers J."/>
            <person name="Bonds A."/>
            <person name="Quandt C.A."/>
            <person name="Barry K."/>
            <person name="Liu P."/>
            <person name="Grigoriev I."/>
            <person name="Longcore J.E."/>
            <person name="James T.Y."/>
        </authorList>
    </citation>
    <scope>NUCLEOTIDE SEQUENCE</scope>
    <source>
        <strain evidence="2">JEL0513</strain>
    </source>
</reference>
<evidence type="ECO:0000256" key="1">
    <source>
        <dbReference type="SAM" id="MobiDB-lite"/>
    </source>
</evidence>
<evidence type="ECO:0000313" key="3">
    <source>
        <dbReference type="Proteomes" id="UP001211907"/>
    </source>
</evidence>
<proteinExistence type="predicted"/>
<gene>
    <name evidence="2" type="ORF">HK100_000889</name>
</gene>
<sequence>MTGMLSASTRRITVNPSQTTIAANRRNTVSFSVTDSVASNRNSCESPESFHTRPESQFAGFNGARGENEFGGSRAKESVTQESEYGGGGAMIVVPPYFRPSIVALIAEMEVICSQSLDDA</sequence>
<feature type="region of interest" description="Disordered" evidence="1">
    <location>
        <begin position="35"/>
        <end position="86"/>
    </location>
</feature>